<dbReference type="InterPro" id="IPR052386">
    <property type="entry name" value="GPSM"/>
</dbReference>
<dbReference type="Pfam" id="PF13560">
    <property type="entry name" value="HTH_31"/>
    <property type="match status" value="1"/>
</dbReference>
<evidence type="ECO:0000256" key="2">
    <source>
        <dbReference type="ARBA" id="ARBA00022490"/>
    </source>
</evidence>
<proteinExistence type="predicted"/>
<feature type="domain" description="HTH cro/C1-type" evidence="5">
    <location>
        <begin position="13"/>
        <end position="67"/>
    </location>
</feature>
<feature type="region of interest" description="Disordered" evidence="4">
    <location>
        <begin position="70"/>
        <end position="107"/>
    </location>
</feature>
<dbReference type="Gene3D" id="1.10.260.40">
    <property type="entry name" value="lambda repressor-like DNA-binding domains"/>
    <property type="match status" value="1"/>
</dbReference>
<dbReference type="SUPFAM" id="SSF52540">
    <property type="entry name" value="P-loop containing nucleoside triphosphate hydrolases"/>
    <property type="match status" value="1"/>
</dbReference>
<dbReference type="Gene3D" id="1.25.40.10">
    <property type="entry name" value="Tetratricopeptide repeat domain"/>
    <property type="match status" value="2"/>
</dbReference>
<gene>
    <name evidence="6" type="ORF">GCM10009665_34430</name>
</gene>
<dbReference type="PRINTS" id="PR00364">
    <property type="entry name" value="DISEASERSIST"/>
</dbReference>
<dbReference type="SMART" id="SM00530">
    <property type="entry name" value="HTH_XRE"/>
    <property type="match status" value="1"/>
</dbReference>
<dbReference type="PANTHER" id="PTHR45954">
    <property type="entry name" value="LD33695P"/>
    <property type="match status" value="1"/>
</dbReference>
<comment type="subcellular location">
    <subcellularLocation>
        <location evidence="1">Cytoplasm</location>
    </subcellularLocation>
</comment>
<evidence type="ECO:0000259" key="5">
    <source>
        <dbReference type="PROSITE" id="PS50943"/>
    </source>
</evidence>
<organism evidence="6 7">
    <name type="scientific">Kitasatospora nipponensis</name>
    <dbReference type="NCBI Taxonomy" id="258049"/>
    <lineage>
        <taxon>Bacteria</taxon>
        <taxon>Bacillati</taxon>
        <taxon>Actinomycetota</taxon>
        <taxon>Actinomycetes</taxon>
        <taxon>Kitasatosporales</taxon>
        <taxon>Streptomycetaceae</taxon>
        <taxon>Kitasatospora</taxon>
    </lineage>
</organism>
<dbReference type="InterPro" id="IPR011990">
    <property type="entry name" value="TPR-like_helical_dom_sf"/>
</dbReference>
<dbReference type="Proteomes" id="UP001500037">
    <property type="component" value="Unassembled WGS sequence"/>
</dbReference>
<keyword evidence="2" id="KW-0963">Cytoplasm</keyword>
<dbReference type="SUPFAM" id="SSF48452">
    <property type="entry name" value="TPR-like"/>
    <property type="match status" value="2"/>
</dbReference>
<accession>A0ABN1WBP4</accession>
<dbReference type="SMART" id="SM00028">
    <property type="entry name" value="TPR"/>
    <property type="match status" value="8"/>
</dbReference>
<dbReference type="InterPro" id="IPR027417">
    <property type="entry name" value="P-loop_NTPase"/>
</dbReference>
<feature type="compositionally biased region" description="Low complexity" evidence="4">
    <location>
        <begin position="82"/>
        <end position="107"/>
    </location>
</feature>
<dbReference type="InterPro" id="IPR019734">
    <property type="entry name" value="TPR_rpt"/>
</dbReference>
<name>A0ABN1WBP4_9ACTN</name>
<evidence type="ECO:0000256" key="1">
    <source>
        <dbReference type="ARBA" id="ARBA00004496"/>
    </source>
</evidence>
<evidence type="ECO:0000256" key="3">
    <source>
        <dbReference type="ARBA" id="ARBA00022737"/>
    </source>
</evidence>
<sequence length="905" mass="97154">MGLRVTVDFGGLLRDLRLQAGWTQEELAEESGISTHAISVLETGRRRPRVSSVSRLADALKLDGATRDRLLTASRGRQPEEGAVAGASAGDPSSAAAAQPAPGGPPGRVVPRLLPYAVPDFTGRSVEVAGLLELVAGRSRQPAAPVVISAIDGMAGVGKTALAVHVGHLLAEGFPDGQLFVDLHGFTPGDSPLDAGAALARLLRAVGVGDDRLPEQVEDRAQLWRSEVADRRLLIVLDNAADAAQVRPLIPGSPGSLVLITSRRRLPALAGAVGMSLDVLGPDEAVALFTEIVGPARVAGHGEAVVEIVTLCGRLPLAVRIAAARLAHRATWTPEHLLVRLRDQHRLLAELSVQDHSVAAAFAVSYETLTAGQRRLFTLAGLHPGEDFAAPAAAALADVSPAEAEDLLDDLYDHHLVVEHAPGRYTFHDLLRRHAIRTADTEEPAAGRRAALGRLLEHYRRSAVRATTLLYPHETPFDRLPELPGSRGLEFNDVAQAESWLSVERLNLVAAALGADRAGLPGETSDLSSVLHRYLDVHACFGDALALHTAALHATEAQLDRAGQVQALITLGAVQWRLGHYPVVIEHFERALALARAIGDRASESRVMGNLGLTYLQLGRYQETIEQSTLALESARELGDRVGQGHILGYLGLAHDRLGHYAESVEHHRQALAVAREIGDRMVEARTLCNLGVIHIRMERDEEGGEYLRQALVLVREVRDRVVEAIILGNLGAYLERSGRYPEAIDHHEQSIAIFQEVGDPAGEARSTTLLGVVRTRLGQYGQATELHRRALAMARELGDQIVELDSTNMLGENAAAGGDPAAAVLLHEQALTLAAELADRYEQARAHAGLGEAHDALGQRDLALAHWRQAYDVYRELGLPRADAIRQRLAALGEGGTDEEAPTR</sequence>
<dbReference type="PROSITE" id="PS50943">
    <property type="entry name" value="HTH_CROC1"/>
    <property type="match status" value="1"/>
</dbReference>
<evidence type="ECO:0000313" key="7">
    <source>
        <dbReference type="Proteomes" id="UP001500037"/>
    </source>
</evidence>
<dbReference type="CDD" id="cd00093">
    <property type="entry name" value="HTH_XRE"/>
    <property type="match status" value="1"/>
</dbReference>
<evidence type="ECO:0000313" key="6">
    <source>
        <dbReference type="EMBL" id="GAA1240721.1"/>
    </source>
</evidence>
<keyword evidence="7" id="KW-1185">Reference proteome</keyword>
<dbReference type="InterPro" id="IPR001387">
    <property type="entry name" value="Cro/C1-type_HTH"/>
</dbReference>
<reference evidence="6 7" key="1">
    <citation type="journal article" date="2019" name="Int. J. Syst. Evol. Microbiol.">
        <title>The Global Catalogue of Microorganisms (GCM) 10K type strain sequencing project: providing services to taxonomists for standard genome sequencing and annotation.</title>
        <authorList>
            <consortium name="The Broad Institute Genomics Platform"/>
            <consortium name="The Broad Institute Genome Sequencing Center for Infectious Disease"/>
            <person name="Wu L."/>
            <person name="Ma J."/>
        </authorList>
    </citation>
    <scope>NUCLEOTIDE SEQUENCE [LARGE SCALE GENOMIC DNA]</scope>
    <source>
        <strain evidence="6 7">JCM 13004</strain>
    </source>
</reference>
<comment type="caution">
    <text evidence="6">The sequence shown here is derived from an EMBL/GenBank/DDBJ whole genome shotgun (WGS) entry which is preliminary data.</text>
</comment>
<dbReference type="PANTHER" id="PTHR45954:SF1">
    <property type="entry name" value="LD33695P"/>
    <property type="match status" value="1"/>
</dbReference>
<dbReference type="EMBL" id="BAAALF010000054">
    <property type="protein sequence ID" value="GAA1240721.1"/>
    <property type="molecule type" value="Genomic_DNA"/>
</dbReference>
<dbReference type="SUPFAM" id="SSF47413">
    <property type="entry name" value="lambda repressor-like DNA-binding domains"/>
    <property type="match status" value="1"/>
</dbReference>
<dbReference type="Pfam" id="PF13424">
    <property type="entry name" value="TPR_12"/>
    <property type="match status" value="3"/>
</dbReference>
<dbReference type="Gene3D" id="3.40.50.300">
    <property type="entry name" value="P-loop containing nucleotide triphosphate hydrolases"/>
    <property type="match status" value="1"/>
</dbReference>
<protein>
    <recommendedName>
        <fullName evidence="5">HTH cro/C1-type domain-containing protein</fullName>
    </recommendedName>
</protein>
<dbReference type="InterPro" id="IPR010982">
    <property type="entry name" value="Lambda_DNA-bd_dom_sf"/>
</dbReference>
<evidence type="ECO:0000256" key="4">
    <source>
        <dbReference type="SAM" id="MobiDB-lite"/>
    </source>
</evidence>
<keyword evidence="3" id="KW-0677">Repeat</keyword>